<evidence type="ECO:0000313" key="4">
    <source>
        <dbReference type="Proteomes" id="UP000486602"/>
    </source>
</evidence>
<feature type="transmembrane region" description="Helical" evidence="1">
    <location>
        <begin position="249"/>
        <end position="273"/>
    </location>
</feature>
<dbReference type="RefSeq" id="WP_163282938.1">
    <property type="nucleotide sequence ID" value="NZ_JAAGVY010000002.1"/>
</dbReference>
<feature type="domain" description="YdbS-like PH" evidence="2">
    <location>
        <begin position="289"/>
        <end position="360"/>
    </location>
</feature>
<evidence type="ECO:0000259" key="2">
    <source>
        <dbReference type="Pfam" id="PF03703"/>
    </source>
</evidence>
<dbReference type="EMBL" id="JAAGVY010000002">
    <property type="protein sequence ID" value="NEN22214.1"/>
    <property type="molecule type" value="Genomic_DNA"/>
</dbReference>
<proteinExistence type="predicted"/>
<reference evidence="3 4" key="1">
    <citation type="submission" date="2020-02" db="EMBL/GenBank/DDBJ databases">
        <title>Out from the shadows clarifying the taxonomy of the family Cryomorphaceae and related taxa by utilizing the GTDB taxonomic framework.</title>
        <authorList>
            <person name="Bowman J.P."/>
        </authorList>
    </citation>
    <scope>NUCLEOTIDE SEQUENCE [LARGE SCALE GENOMIC DNA]</scope>
    <source>
        <strain evidence="3 4">QSSC 1-22</strain>
    </source>
</reference>
<keyword evidence="1" id="KW-1133">Transmembrane helix</keyword>
<protein>
    <submittedName>
        <fullName evidence="3">PH domain-containing protein</fullName>
    </submittedName>
</protein>
<dbReference type="Pfam" id="PF03703">
    <property type="entry name" value="bPH_2"/>
    <property type="match status" value="3"/>
</dbReference>
<dbReference type="Proteomes" id="UP000486602">
    <property type="component" value="Unassembled WGS sequence"/>
</dbReference>
<dbReference type="PIRSF" id="PIRSF026631">
    <property type="entry name" value="UCP026631"/>
    <property type="match status" value="1"/>
</dbReference>
<feature type="domain" description="YdbS-like PH" evidence="2">
    <location>
        <begin position="430"/>
        <end position="502"/>
    </location>
</feature>
<evidence type="ECO:0000313" key="3">
    <source>
        <dbReference type="EMBL" id="NEN22214.1"/>
    </source>
</evidence>
<dbReference type="InterPro" id="IPR005182">
    <property type="entry name" value="YdbS-like_PH"/>
</dbReference>
<gene>
    <name evidence="3" type="ORF">G3O08_01685</name>
</gene>
<feature type="transmembrane region" description="Helical" evidence="1">
    <location>
        <begin position="21"/>
        <end position="42"/>
    </location>
</feature>
<keyword evidence="4" id="KW-1185">Reference proteome</keyword>
<feature type="transmembrane region" description="Helical" evidence="1">
    <location>
        <begin position="384"/>
        <end position="402"/>
    </location>
</feature>
<evidence type="ECO:0000256" key="1">
    <source>
        <dbReference type="SAM" id="Phobius"/>
    </source>
</evidence>
<dbReference type="AlphaFoldDB" id="A0A7K3WL47"/>
<feature type="transmembrane region" description="Helical" evidence="1">
    <location>
        <begin position="408"/>
        <end position="426"/>
    </location>
</feature>
<keyword evidence="1" id="KW-0472">Membrane</keyword>
<dbReference type="PANTHER" id="PTHR34473:SF2">
    <property type="entry name" value="UPF0699 TRANSMEMBRANE PROTEIN YDBT"/>
    <property type="match status" value="1"/>
</dbReference>
<dbReference type="PANTHER" id="PTHR34473">
    <property type="entry name" value="UPF0699 TRANSMEMBRANE PROTEIN YDBS"/>
    <property type="match status" value="1"/>
</dbReference>
<feature type="transmembrane region" description="Helical" evidence="1">
    <location>
        <begin position="48"/>
        <end position="70"/>
    </location>
</feature>
<dbReference type="InterPro" id="IPR014529">
    <property type="entry name" value="UCP026631"/>
</dbReference>
<organism evidence="3 4">
    <name type="scientific">Cryomorpha ignava</name>
    <dbReference type="NCBI Taxonomy" id="101383"/>
    <lineage>
        <taxon>Bacteria</taxon>
        <taxon>Pseudomonadati</taxon>
        <taxon>Bacteroidota</taxon>
        <taxon>Flavobacteriia</taxon>
        <taxon>Flavobacteriales</taxon>
        <taxon>Cryomorphaceae</taxon>
        <taxon>Cryomorpha</taxon>
    </lineage>
</organism>
<accession>A0A7K3WL47</accession>
<feature type="transmembrane region" description="Helical" evidence="1">
    <location>
        <begin position="212"/>
        <end position="229"/>
    </location>
</feature>
<keyword evidence="1" id="KW-0812">Transmembrane</keyword>
<sequence>MPDQEMEFDLLTPQRQSLLGVVVYLLRNFRAMLTILITFVAIAASKPAFWLIAGIAIIPIAIILAVLAYYQYRNFTFHVSDNELIIHKGVFFKERTVIGVDRIQSIQVTENLVQRVLGLVALKVDTAGSKGNELEIPALEVKHANALKELLYTRKKALAQNANLSADGVLSDELEPGSTKTHEIADEDETEKKLVHLSLWDLIVVGLTENHLRTGFIAIAFVFGTLSQYKDVYESYLEESVDEYALQAANAGLMFVLIMVVVFVVLSLVISIVRTFLRFYDLKAVLKLQAVEIRTGLLKRETFRVPIRKIQFVQWESNPLRRAVGFESAKIKPSNSVGETAQKQSIEIPALKKEQTEMLAQGIFPGFHQPESVLKGDKWAYSRIAAMMSTILILPLVAALFISLGYYALVFLAFIPFVGALGYYFGKTVRIFYDRDYILIKKGWFFMERIVLPSYKLQSIALKQNVFLKRRNLCHLQFYTAAGARSVRYLNIDEAQAIYNYLIFCVESSPEPWM</sequence>
<comment type="caution">
    <text evidence="3">The sequence shown here is derived from an EMBL/GenBank/DDBJ whole genome shotgun (WGS) entry which is preliminary data.</text>
</comment>
<feature type="domain" description="YdbS-like PH" evidence="2">
    <location>
        <begin position="72"/>
        <end position="150"/>
    </location>
</feature>
<name>A0A7K3WL47_9FLAO</name>